<dbReference type="AlphaFoldDB" id="I4H6X5"/>
<gene>
    <name evidence="1" type="ORF">MICAF_3180001</name>
</gene>
<protein>
    <submittedName>
        <fullName evidence="1">Uncharacterized protein</fullName>
    </submittedName>
</protein>
<reference evidence="1 2" key="1">
    <citation type="submission" date="2012-04" db="EMBL/GenBank/DDBJ databases">
        <authorList>
            <person name="Genoscope - CEA"/>
        </authorList>
    </citation>
    <scope>NUCLEOTIDE SEQUENCE [LARGE SCALE GENOMIC DNA]</scope>
    <source>
        <strain evidence="1 2">9807</strain>
    </source>
</reference>
<organism evidence="1 2">
    <name type="scientific">Microcystis aeruginosa PCC 9807</name>
    <dbReference type="NCBI Taxonomy" id="1160283"/>
    <lineage>
        <taxon>Bacteria</taxon>
        <taxon>Bacillati</taxon>
        <taxon>Cyanobacteriota</taxon>
        <taxon>Cyanophyceae</taxon>
        <taxon>Oscillatoriophycideae</taxon>
        <taxon>Chroococcales</taxon>
        <taxon>Microcystaceae</taxon>
        <taxon>Microcystis</taxon>
    </lineage>
</organism>
<evidence type="ECO:0000313" key="1">
    <source>
        <dbReference type="EMBL" id="CCI17799.1"/>
    </source>
</evidence>
<sequence length="55" mass="6230">MPQTLIMQEVDCECQVKNLGFTEGMKQRPKAKICYTWFFKFPASVAPAACCVNRA</sequence>
<dbReference type="Proteomes" id="UP000003613">
    <property type="component" value="Unassembled WGS sequence"/>
</dbReference>
<dbReference type="HOGENOM" id="CLU_198991_0_0_3"/>
<name>I4H6X5_MICAE</name>
<proteinExistence type="predicted"/>
<dbReference type="EMBL" id="CAIM01000244">
    <property type="protein sequence ID" value="CCI17799.1"/>
    <property type="molecule type" value="Genomic_DNA"/>
</dbReference>
<accession>I4H6X5</accession>
<evidence type="ECO:0000313" key="2">
    <source>
        <dbReference type="Proteomes" id="UP000003613"/>
    </source>
</evidence>
<comment type="caution">
    <text evidence="1">The sequence shown here is derived from an EMBL/GenBank/DDBJ whole genome shotgun (WGS) entry which is preliminary data.</text>
</comment>